<dbReference type="AlphaFoldDB" id="A0A199UNP0"/>
<dbReference type="STRING" id="4615.A0A199UNP0"/>
<sequence>MSENALISYIVNKIGDLFTQEISLIWKVEDDVESLKQELQALKIFLNNMDYKQRQDVGTKNWLSSVRDVAYEAEDLIDTYTLEKRTIYVPKLHEQRGEGSNSSTAAELGHLHPPRRSFAHLSDDVVVGFEHNADLIVERLLHPERRRQVVAITEMGGAGKTTLAAVVYKLISKAPVRGRTYFTKLKELDSGGELQNHFAICAWVPVHQDPNIMDLLLTMIDQLGLIESEGLGGPVLNGEAIFVFGAEEIPDSRELKDLGRQLCRKCAGLPLALVVLGGLVSTKLAHPLVW</sequence>
<dbReference type="EMBL" id="LSRQ01006276">
    <property type="protein sequence ID" value="OAY66374.1"/>
    <property type="molecule type" value="Genomic_DNA"/>
</dbReference>
<dbReference type="Pfam" id="PF18052">
    <property type="entry name" value="Rx_N"/>
    <property type="match status" value="1"/>
</dbReference>
<name>A0A199UNP0_ANACO</name>
<gene>
    <name evidence="7" type="ORF">ACMD2_18640</name>
</gene>
<keyword evidence="2" id="KW-0433">Leucine-rich repeat</keyword>
<feature type="domain" description="Disease resistance N-terminal" evidence="6">
    <location>
        <begin position="7"/>
        <end position="84"/>
    </location>
</feature>
<reference evidence="7 8" key="1">
    <citation type="journal article" date="2016" name="DNA Res.">
        <title>The draft genome of MD-2 pineapple using hybrid error correction of long reads.</title>
        <authorList>
            <person name="Redwan R.M."/>
            <person name="Saidin A."/>
            <person name="Kumar S.V."/>
        </authorList>
    </citation>
    <scope>NUCLEOTIDE SEQUENCE [LARGE SCALE GENOMIC DNA]</scope>
    <source>
        <strain evidence="8">cv. MD2</strain>
        <tissue evidence="7">Leaf</tissue>
    </source>
</reference>
<evidence type="ECO:0000256" key="4">
    <source>
        <dbReference type="ARBA" id="ARBA00022741"/>
    </source>
</evidence>
<proteinExistence type="inferred from homology"/>
<evidence type="ECO:0000256" key="3">
    <source>
        <dbReference type="ARBA" id="ARBA00022737"/>
    </source>
</evidence>
<protein>
    <submittedName>
        <fullName evidence="7">Disease resistance protein RPP13</fullName>
    </submittedName>
</protein>
<organism evidence="7 8">
    <name type="scientific">Ananas comosus</name>
    <name type="common">Pineapple</name>
    <name type="synonym">Ananas ananas</name>
    <dbReference type="NCBI Taxonomy" id="4615"/>
    <lineage>
        <taxon>Eukaryota</taxon>
        <taxon>Viridiplantae</taxon>
        <taxon>Streptophyta</taxon>
        <taxon>Embryophyta</taxon>
        <taxon>Tracheophyta</taxon>
        <taxon>Spermatophyta</taxon>
        <taxon>Magnoliopsida</taxon>
        <taxon>Liliopsida</taxon>
        <taxon>Poales</taxon>
        <taxon>Bromeliaceae</taxon>
        <taxon>Bromelioideae</taxon>
        <taxon>Ananas</taxon>
    </lineage>
</organism>
<evidence type="ECO:0000313" key="7">
    <source>
        <dbReference type="EMBL" id="OAY66374.1"/>
    </source>
</evidence>
<evidence type="ECO:0000256" key="5">
    <source>
        <dbReference type="ARBA" id="ARBA00022821"/>
    </source>
</evidence>
<dbReference type="GO" id="GO:0006952">
    <property type="term" value="P:defense response"/>
    <property type="evidence" value="ECO:0007669"/>
    <property type="project" value="UniProtKB-KW"/>
</dbReference>
<evidence type="ECO:0000256" key="1">
    <source>
        <dbReference type="ARBA" id="ARBA00008894"/>
    </source>
</evidence>
<dbReference type="InterPro" id="IPR038005">
    <property type="entry name" value="RX-like_CC"/>
</dbReference>
<dbReference type="InterPro" id="IPR027417">
    <property type="entry name" value="P-loop_NTPase"/>
</dbReference>
<dbReference type="CDD" id="cd14798">
    <property type="entry name" value="RX-CC_like"/>
    <property type="match status" value="1"/>
</dbReference>
<dbReference type="PANTHER" id="PTHR19338">
    <property type="entry name" value="TRANSLOCASE OF INNER MITOCHONDRIAL MEMBRANE 13 HOMOLOG"/>
    <property type="match status" value="1"/>
</dbReference>
<evidence type="ECO:0000259" key="6">
    <source>
        <dbReference type="Pfam" id="PF18052"/>
    </source>
</evidence>
<keyword evidence="4" id="KW-0547">Nucleotide-binding</keyword>
<dbReference type="Proteomes" id="UP000092600">
    <property type="component" value="Unassembled WGS sequence"/>
</dbReference>
<comment type="similarity">
    <text evidence="1">Belongs to the disease resistance NB-LRR family.</text>
</comment>
<dbReference type="GO" id="GO:0043531">
    <property type="term" value="F:ADP binding"/>
    <property type="evidence" value="ECO:0007669"/>
    <property type="project" value="InterPro"/>
</dbReference>
<keyword evidence="5" id="KW-0611">Plant defense</keyword>
<dbReference type="SUPFAM" id="SSF52540">
    <property type="entry name" value="P-loop containing nucleoside triphosphate hydrolases"/>
    <property type="match status" value="1"/>
</dbReference>
<accession>A0A199UNP0</accession>
<evidence type="ECO:0000256" key="2">
    <source>
        <dbReference type="ARBA" id="ARBA00022614"/>
    </source>
</evidence>
<dbReference type="InterPro" id="IPR041118">
    <property type="entry name" value="Rx_N"/>
</dbReference>
<evidence type="ECO:0000313" key="8">
    <source>
        <dbReference type="Proteomes" id="UP000092600"/>
    </source>
</evidence>
<dbReference type="PANTHER" id="PTHR19338:SF73">
    <property type="entry name" value="DISEASE RESISTANCE PROTEIN RGA2-LIKE"/>
    <property type="match status" value="1"/>
</dbReference>
<comment type="caution">
    <text evidence="7">The sequence shown here is derived from an EMBL/GenBank/DDBJ whole genome shotgun (WGS) entry which is preliminary data.</text>
</comment>
<dbReference type="Gene3D" id="3.40.50.300">
    <property type="entry name" value="P-loop containing nucleotide triphosphate hydrolases"/>
    <property type="match status" value="1"/>
</dbReference>
<dbReference type="Gene3D" id="1.20.5.4130">
    <property type="match status" value="1"/>
</dbReference>
<keyword evidence="3" id="KW-0677">Repeat</keyword>